<dbReference type="Gene3D" id="1.10.10.10">
    <property type="entry name" value="Winged helix-like DNA-binding domain superfamily/Winged helix DNA-binding domain"/>
    <property type="match status" value="1"/>
</dbReference>
<evidence type="ECO:0000259" key="5">
    <source>
        <dbReference type="PROSITE" id="PS50931"/>
    </source>
</evidence>
<dbReference type="Pfam" id="PF03466">
    <property type="entry name" value="LysR_substrate"/>
    <property type="match status" value="1"/>
</dbReference>
<keyword evidence="7" id="KW-1185">Reference proteome</keyword>
<evidence type="ECO:0000256" key="2">
    <source>
        <dbReference type="ARBA" id="ARBA00023015"/>
    </source>
</evidence>
<comment type="similarity">
    <text evidence="1">Belongs to the LysR transcriptional regulatory family.</text>
</comment>
<keyword evidence="3" id="KW-0238">DNA-binding</keyword>
<dbReference type="SUPFAM" id="SSF46785">
    <property type="entry name" value="Winged helix' DNA-binding domain"/>
    <property type="match status" value="1"/>
</dbReference>
<evidence type="ECO:0000313" key="6">
    <source>
        <dbReference type="EMBL" id="GGR27459.1"/>
    </source>
</evidence>
<dbReference type="PROSITE" id="PS50931">
    <property type="entry name" value="HTH_LYSR"/>
    <property type="match status" value="1"/>
</dbReference>
<dbReference type="Proteomes" id="UP000610303">
    <property type="component" value="Unassembled WGS sequence"/>
</dbReference>
<dbReference type="Gene3D" id="3.40.190.290">
    <property type="match status" value="1"/>
</dbReference>
<dbReference type="GO" id="GO:0032993">
    <property type="term" value="C:protein-DNA complex"/>
    <property type="evidence" value="ECO:0007669"/>
    <property type="project" value="TreeGrafter"/>
</dbReference>
<dbReference type="RefSeq" id="WP_189085342.1">
    <property type="nucleotide sequence ID" value="NZ_BMRJ01000002.1"/>
</dbReference>
<evidence type="ECO:0000256" key="1">
    <source>
        <dbReference type="ARBA" id="ARBA00009437"/>
    </source>
</evidence>
<dbReference type="GO" id="GO:0003677">
    <property type="term" value="F:DNA binding"/>
    <property type="evidence" value="ECO:0007669"/>
    <property type="project" value="UniProtKB-KW"/>
</dbReference>
<dbReference type="PANTHER" id="PTHR30346">
    <property type="entry name" value="TRANSCRIPTIONAL DUAL REGULATOR HCAR-RELATED"/>
    <property type="match status" value="1"/>
</dbReference>
<dbReference type="PANTHER" id="PTHR30346:SF28">
    <property type="entry name" value="HTH-TYPE TRANSCRIPTIONAL REGULATOR CYNR"/>
    <property type="match status" value="1"/>
</dbReference>
<reference evidence="6" key="1">
    <citation type="journal article" date="2014" name="Int. J. Syst. Evol. Microbiol.">
        <title>Complete genome sequence of Corynebacterium casei LMG S-19264T (=DSM 44701T), isolated from a smear-ripened cheese.</title>
        <authorList>
            <consortium name="US DOE Joint Genome Institute (JGI-PGF)"/>
            <person name="Walter F."/>
            <person name="Albersmeier A."/>
            <person name="Kalinowski J."/>
            <person name="Ruckert C."/>
        </authorList>
    </citation>
    <scope>NUCLEOTIDE SEQUENCE</scope>
    <source>
        <strain evidence="6">JCM 3346</strain>
    </source>
</reference>
<dbReference type="InterPro" id="IPR036388">
    <property type="entry name" value="WH-like_DNA-bd_sf"/>
</dbReference>
<comment type="caution">
    <text evidence="6">The sequence shown here is derived from an EMBL/GenBank/DDBJ whole genome shotgun (WGS) entry which is preliminary data.</text>
</comment>
<dbReference type="GO" id="GO:0003700">
    <property type="term" value="F:DNA-binding transcription factor activity"/>
    <property type="evidence" value="ECO:0007669"/>
    <property type="project" value="InterPro"/>
</dbReference>
<gene>
    <name evidence="6" type="ORF">GCM10010196_21320</name>
</gene>
<reference evidence="6" key="2">
    <citation type="submission" date="2020-09" db="EMBL/GenBank/DDBJ databases">
        <authorList>
            <person name="Sun Q."/>
            <person name="Ohkuma M."/>
        </authorList>
    </citation>
    <scope>NUCLEOTIDE SEQUENCE</scope>
    <source>
        <strain evidence="6">JCM 3346</strain>
    </source>
</reference>
<dbReference type="AlphaFoldDB" id="A0A918CK79"/>
<dbReference type="EMBL" id="BMRJ01000002">
    <property type="protein sequence ID" value="GGR27459.1"/>
    <property type="molecule type" value="Genomic_DNA"/>
</dbReference>
<feature type="domain" description="HTH lysR-type" evidence="5">
    <location>
        <begin position="1"/>
        <end position="65"/>
    </location>
</feature>
<name>A0A918CK79_AGRME</name>
<dbReference type="InterPro" id="IPR005119">
    <property type="entry name" value="LysR_subst-bd"/>
</dbReference>
<dbReference type="InterPro" id="IPR000847">
    <property type="entry name" value="LysR_HTH_N"/>
</dbReference>
<organism evidence="6 7">
    <name type="scientific">Agromyces mediolanus</name>
    <name type="common">Corynebacterium mediolanum</name>
    <dbReference type="NCBI Taxonomy" id="41986"/>
    <lineage>
        <taxon>Bacteria</taxon>
        <taxon>Bacillati</taxon>
        <taxon>Actinomycetota</taxon>
        <taxon>Actinomycetes</taxon>
        <taxon>Micrococcales</taxon>
        <taxon>Microbacteriaceae</taxon>
        <taxon>Agromyces</taxon>
    </lineage>
</organism>
<keyword evidence="4" id="KW-0804">Transcription</keyword>
<dbReference type="Pfam" id="PF00126">
    <property type="entry name" value="HTH_1"/>
    <property type="match status" value="1"/>
</dbReference>
<dbReference type="SUPFAM" id="SSF53850">
    <property type="entry name" value="Periplasmic binding protein-like II"/>
    <property type="match status" value="1"/>
</dbReference>
<evidence type="ECO:0000313" key="7">
    <source>
        <dbReference type="Proteomes" id="UP000610303"/>
    </source>
</evidence>
<keyword evidence="2" id="KW-0805">Transcription regulation</keyword>
<dbReference type="InterPro" id="IPR036390">
    <property type="entry name" value="WH_DNA-bd_sf"/>
</dbReference>
<protein>
    <submittedName>
        <fullName evidence="6">LysR family transcriptional regulator</fullName>
    </submittedName>
</protein>
<evidence type="ECO:0000256" key="4">
    <source>
        <dbReference type="ARBA" id="ARBA00023163"/>
    </source>
</evidence>
<accession>A0A918CK79</accession>
<sequence length="296" mass="30964">MESRQLRALARYAPLLAAVATSESVGGAADELGVPQSSASRGLKALSEALGVPVVRPDGRSVRLTPAGLELARAAQEAVSALRLGIAAAMTQEELSRTELSVAFQTQLGEQFLPRAIGRYRLQRPHVSFSLTHGSRDACIEAVVAGEVMLALVADPPELDAVDVQPLYVEPLVAVVHAGHPLSTARSVTAAQLRQEPSIRLNRGYGLHDSVLRLLGRAGPVPEAAFQVDDYRVAHGLAAAGLGVAILPRSSNGIGTGAVEIAIDDPLASRTIVALVRPDARGLAQEFLLALAEAAR</sequence>
<evidence type="ECO:0000256" key="3">
    <source>
        <dbReference type="ARBA" id="ARBA00023125"/>
    </source>
</evidence>
<proteinExistence type="inferred from homology"/>